<name>A0AAD4MLA6_9BILA</name>
<dbReference type="GO" id="GO:0003677">
    <property type="term" value="F:DNA binding"/>
    <property type="evidence" value="ECO:0007669"/>
    <property type="project" value="InterPro"/>
</dbReference>
<dbReference type="InterPro" id="IPR003656">
    <property type="entry name" value="Znf_BED"/>
</dbReference>
<evidence type="ECO:0000256" key="4">
    <source>
        <dbReference type="PROSITE-ProRule" id="PRU00027"/>
    </source>
</evidence>
<comment type="caution">
    <text evidence="7">The sequence shown here is derived from an EMBL/GenBank/DDBJ whole genome shotgun (WGS) entry which is preliminary data.</text>
</comment>
<evidence type="ECO:0000256" key="1">
    <source>
        <dbReference type="ARBA" id="ARBA00022723"/>
    </source>
</evidence>
<gene>
    <name evidence="7" type="ORF">DdX_18140</name>
</gene>
<feature type="region of interest" description="Disordered" evidence="5">
    <location>
        <begin position="140"/>
        <end position="213"/>
    </location>
</feature>
<keyword evidence="2 4" id="KW-0863">Zinc-finger</keyword>
<dbReference type="GO" id="GO:0008270">
    <property type="term" value="F:zinc ion binding"/>
    <property type="evidence" value="ECO:0007669"/>
    <property type="project" value="UniProtKB-KW"/>
</dbReference>
<dbReference type="Proteomes" id="UP001201812">
    <property type="component" value="Unassembled WGS sequence"/>
</dbReference>
<organism evidence="7 8">
    <name type="scientific">Ditylenchus destructor</name>
    <dbReference type="NCBI Taxonomy" id="166010"/>
    <lineage>
        <taxon>Eukaryota</taxon>
        <taxon>Metazoa</taxon>
        <taxon>Ecdysozoa</taxon>
        <taxon>Nematoda</taxon>
        <taxon>Chromadorea</taxon>
        <taxon>Rhabditida</taxon>
        <taxon>Tylenchina</taxon>
        <taxon>Tylenchomorpha</taxon>
        <taxon>Sphaerularioidea</taxon>
        <taxon>Anguinidae</taxon>
        <taxon>Anguininae</taxon>
        <taxon>Ditylenchus</taxon>
    </lineage>
</organism>
<protein>
    <submittedName>
        <fullName evidence="7">BED zinc finger domain-containing protein</fullName>
    </submittedName>
</protein>
<feature type="region of interest" description="Disordered" evidence="5">
    <location>
        <begin position="327"/>
        <end position="394"/>
    </location>
</feature>
<feature type="compositionally biased region" description="Low complexity" evidence="5">
    <location>
        <begin position="585"/>
        <end position="599"/>
    </location>
</feature>
<keyword evidence="3" id="KW-0862">Zinc</keyword>
<dbReference type="InterPro" id="IPR036236">
    <property type="entry name" value="Znf_C2H2_sf"/>
</dbReference>
<dbReference type="Pfam" id="PF02892">
    <property type="entry name" value="zf-BED"/>
    <property type="match status" value="1"/>
</dbReference>
<evidence type="ECO:0000313" key="8">
    <source>
        <dbReference type="Proteomes" id="UP001201812"/>
    </source>
</evidence>
<feature type="compositionally biased region" description="Polar residues" evidence="5">
    <location>
        <begin position="176"/>
        <end position="191"/>
    </location>
</feature>
<dbReference type="EMBL" id="JAKKPZ010000238">
    <property type="protein sequence ID" value="KAI1698044.1"/>
    <property type="molecule type" value="Genomic_DNA"/>
</dbReference>
<sequence>MRFYGFGAVKIELTGKFQTAQLADPVLLRPVFTPDPAKTPEAVIEIPKLIDSKRLDTKIPGFPKRLDSKPTKIPGFPKFDSRMSEVWNHFTLAPNALSVTCHHCGKFMKRSDSSTKSMWGHLNSFHKDAVGEKCFQLKRKRRVYPKTDKPKPAKASKKKLGSGSSTGIPDEDEEACTSSIASGSTPVSRTPGSPDRTGVHTCRTPKSSSPGLVSGLTSGLGLASGQNLSSSNLASALGLGTPNFAAGLQNPQILSNLGLHPAHIHAVSSMAQLAAAGFPLVHGYQENALMISHLQHILANPELLLFNPLAHSGNVSVKSEDFCKDNDEVREREKSGDLFSESKHETESEAVVSGVESGVEEEGRKTPTQPYVKRKRSRTSLDASGSPAPAKSIKAEPNLDTFKGAGQLDGFHSIFGNNGMSAQSVTPLQQMLLNAASSGFNPAALANMNGVDQTALMSLVTDLLKNPDKPPNSNSFLNQAISTAPDSNKTVTNGSHSIFGTTQGVNFGDIASLAANDQGINFKKDRISVSGKTETNRDHMDIGTEAHEGSAQRESSTEGGSGGQDAHPGYGGRNFGNGSDDRQNSGSPSDSNRPSSVSSQLKDGPSNQAASLDSAQPKFSLGDPNGLFAMHQIALDLELTYSAHGRRGYPEFNFESNRTAERSGARGRMVSLTETADEIHISERVNGFTMISESWAKTDLTQLVWAIRGKCQKVLCK</sequence>
<keyword evidence="8" id="KW-1185">Reference proteome</keyword>
<evidence type="ECO:0000313" key="7">
    <source>
        <dbReference type="EMBL" id="KAI1698044.1"/>
    </source>
</evidence>
<keyword evidence="1" id="KW-0479">Metal-binding</keyword>
<evidence type="ECO:0000256" key="5">
    <source>
        <dbReference type="SAM" id="MobiDB-lite"/>
    </source>
</evidence>
<dbReference type="SUPFAM" id="SSF57667">
    <property type="entry name" value="beta-beta-alpha zinc fingers"/>
    <property type="match status" value="1"/>
</dbReference>
<dbReference type="SMART" id="SM00614">
    <property type="entry name" value="ZnF_BED"/>
    <property type="match status" value="1"/>
</dbReference>
<feature type="region of interest" description="Disordered" evidence="5">
    <location>
        <begin position="531"/>
        <end position="618"/>
    </location>
</feature>
<feature type="compositionally biased region" description="Gly residues" evidence="5">
    <location>
        <begin position="559"/>
        <end position="575"/>
    </location>
</feature>
<evidence type="ECO:0000256" key="2">
    <source>
        <dbReference type="ARBA" id="ARBA00022771"/>
    </source>
</evidence>
<reference evidence="7" key="1">
    <citation type="submission" date="2022-01" db="EMBL/GenBank/DDBJ databases">
        <title>Genome Sequence Resource for Two Populations of Ditylenchus destructor, the Migratory Endoparasitic Phytonematode.</title>
        <authorList>
            <person name="Zhang H."/>
            <person name="Lin R."/>
            <person name="Xie B."/>
        </authorList>
    </citation>
    <scope>NUCLEOTIDE SEQUENCE</scope>
    <source>
        <strain evidence="7">BazhouSP</strain>
    </source>
</reference>
<dbReference type="PROSITE" id="PS50808">
    <property type="entry name" value="ZF_BED"/>
    <property type="match status" value="1"/>
</dbReference>
<dbReference type="AlphaFoldDB" id="A0AAD4MLA6"/>
<feature type="compositionally biased region" description="Basic and acidic residues" evidence="5">
    <location>
        <begin position="534"/>
        <end position="551"/>
    </location>
</feature>
<proteinExistence type="predicted"/>
<evidence type="ECO:0000256" key="3">
    <source>
        <dbReference type="ARBA" id="ARBA00022833"/>
    </source>
</evidence>
<feature type="domain" description="BED-type" evidence="6">
    <location>
        <begin position="81"/>
        <end position="133"/>
    </location>
</feature>
<accession>A0AAD4MLA6</accession>
<feature type="compositionally biased region" description="Polar residues" evidence="5">
    <location>
        <begin position="605"/>
        <end position="614"/>
    </location>
</feature>
<evidence type="ECO:0000259" key="6">
    <source>
        <dbReference type="PROSITE" id="PS50808"/>
    </source>
</evidence>
<feature type="compositionally biased region" description="Basic and acidic residues" evidence="5">
    <location>
        <begin position="327"/>
        <end position="347"/>
    </location>
</feature>